<dbReference type="VEuPathDB" id="TriTrypDB:TcIL3000_0_27710"/>
<evidence type="ECO:0000313" key="2">
    <source>
        <dbReference type="EMBL" id="CCD11828.1"/>
    </source>
</evidence>
<evidence type="ECO:0000313" key="3">
    <source>
        <dbReference type="Proteomes" id="UP000000702"/>
    </source>
</evidence>
<accession>F9W3V2</accession>
<feature type="region of interest" description="Disordered" evidence="1">
    <location>
        <begin position="53"/>
        <end position="86"/>
    </location>
</feature>
<reference evidence="3" key="1">
    <citation type="submission" date="2011-07" db="EMBL/GenBank/DDBJ databases">
        <title>Divergent evolution of antigenic variation in African trypanosomes.</title>
        <authorList>
            <person name="Jackson A.P."/>
            <person name="Berry A."/>
            <person name="Allison H.C."/>
            <person name="Burton P."/>
            <person name="Anderson J."/>
            <person name="Aslett M."/>
            <person name="Brown R."/>
            <person name="Corton N."/>
            <person name="Harris D."/>
            <person name="Hauser H."/>
            <person name="Gamble J."/>
            <person name="Gilderthorp R."/>
            <person name="McQuillan J."/>
            <person name="Quail M.A."/>
            <person name="Sanders M."/>
            <person name="Van Tonder A."/>
            <person name="Ginger M.L."/>
            <person name="Donelson J.E."/>
            <person name="Field M.C."/>
            <person name="Barry J.D."/>
            <person name="Berriman M."/>
            <person name="Hertz-Fowler C."/>
        </authorList>
    </citation>
    <scope>NUCLEOTIDE SEQUENCE [LARGE SCALE GENOMIC DNA]</scope>
    <source>
        <strain evidence="3">IL3000</strain>
    </source>
</reference>
<feature type="region of interest" description="Disordered" evidence="1">
    <location>
        <begin position="138"/>
        <end position="254"/>
    </location>
</feature>
<dbReference type="Proteomes" id="UP000000702">
    <property type="component" value="Unassembled WGS sequence"/>
</dbReference>
<feature type="compositionally biased region" description="Basic and acidic residues" evidence="1">
    <location>
        <begin position="138"/>
        <end position="150"/>
    </location>
</feature>
<name>F9W3V2_TRYCI</name>
<protein>
    <submittedName>
        <fullName evidence="2">WGS project CAEQ00000000 data, annotated contig 1114</fullName>
    </submittedName>
</protein>
<reference evidence="2 3" key="2">
    <citation type="journal article" date="2012" name="Proc. Natl. Acad. Sci. U.S.A.">
        <title>Antigenic diversity is generated by distinct evolutionary mechanisms in African trypanosome species.</title>
        <authorList>
            <person name="Jackson A.P."/>
            <person name="Berry A."/>
            <person name="Aslett M."/>
            <person name="Allison H.C."/>
            <person name="Burton P."/>
            <person name="Vavrova-Anderson J."/>
            <person name="Brown R."/>
            <person name="Browne H."/>
            <person name="Corton N."/>
            <person name="Hauser H."/>
            <person name="Gamble J."/>
            <person name="Gilderthorp R."/>
            <person name="Marcello L."/>
            <person name="McQuillan J."/>
            <person name="Otto T.D."/>
            <person name="Quail M.A."/>
            <person name="Sanders M.J."/>
            <person name="van Tonder A."/>
            <person name="Ginger M.L."/>
            <person name="Field M.C."/>
            <person name="Barry J.D."/>
            <person name="Hertz-Fowler C."/>
            <person name="Berriman M."/>
        </authorList>
    </citation>
    <scope>NUCLEOTIDE SEQUENCE [LARGE SCALE GENOMIC DNA]</scope>
    <source>
        <strain evidence="2 3">IL3000</strain>
    </source>
</reference>
<feature type="compositionally biased region" description="Low complexity" evidence="1">
    <location>
        <begin position="151"/>
        <end position="162"/>
    </location>
</feature>
<organism evidence="2 3">
    <name type="scientific">Trypanosoma congolense (strain IL3000)</name>
    <dbReference type="NCBI Taxonomy" id="1068625"/>
    <lineage>
        <taxon>Eukaryota</taxon>
        <taxon>Discoba</taxon>
        <taxon>Euglenozoa</taxon>
        <taxon>Kinetoplastea</taxon>
        <taxon>Metakinetoplastina</taxon>
        <taxon>Trypanosomatida</taxon>
        <taxon>Trypanosomatidae</taxon>
        <taxon>Trypanosoma</taxon>
        <taxon>Nannomonas</taxon>
    </lineage>
</organism>
<feature type="region of interest" description="Disordered" evidence="1">
    <location>
        <begin position="368"/>
        <end position="405"/>
    </location>
</feature>
<feature type="compositionally biased region" description="Low complexity" evidence="1">
    <location>
        <begin position="185"/>
        <end position="195"/>
    </location>
</feature>
<feature type="compositionally biased region" description="Gly residues" evidence="1">
    <location>
        <begin position="267"/>
        <end position="280"/>
    </location>
</feature>
<dbReference type="AlphaFoldDB" id="F9W3V2"/>
<dbReference type="EMBL" id="CAEQ01000478">
    <property type="protein sequence ID" value="CCD11828.1"/>
    <property type="molecule type" value="Genomic_DNA"/>
</dbReference>
<feature type="compositionally biased region" description="Basic and acidic residues" evidence="1">
    <location>
        <begin position="75"/>
        <end position="86"/>
    </location>
</feature>
<keyword evidence="3" id="KW-1185">Reference proteome</keyword>
<gene>
    <name evidence="2" type="ORF">TCIL3000_0_27710</name>
</gene>
<evidence type="ECO:0000256" key="1">
    <source>
        <dbReference type="SAM" id="MobiDB-lite"/>
    </source>
</evidence>
<feature type="compositionally biased region" description="Polar residues" evidence="1">
    <location>
        <begin position="368"/>
        <end position="388"/>
    </location>
</feature>
<sequence length="543" mass="57706">MRSKTSITSGAGGFGSSASSAVFAGSGTLEPNEVRRCPQCKVFGCKACVSGNGRKLSSNARRSPESELSLLPSDTAEKDRGFDGQRAPRELLAKNSVLSGVSRSTGSNYSLLGSPNKVAFRSTTEDVARKTSKRVVDVAEAPRESRRAASSERCSSSSTPSTVYISEPGMALIRTESLKNPKRTPPSTKKSSSFPVLPAMSRAQRSTKSEYPLPAKPYLSTTNAAACPLAPDSRDAGGKPTGSGDRRSTDFSSGSLASLARPISIFGGSGAGAAAGGGPTKSGCKRPTVPFSEPVLPEKDKGLQEEEWSGSVVALPRNPFRRPSSGFDSRGIPESAEALREMSTLFAPSSHYSPLPLLPNSIQRQLTPLRTPSHTQSIRCLSGSSNTEISDEEEPVLSNPPERRCLSSNSSVAFTTISGHVSSGMANTPTGHVPGDVAVPPVVEKVVPPQQRPFFAGLAMVNSGMRRNAPLIIVGPHSDVLIRQFGDSCGRPSAPMKSRAKTWNNAAISDRQVTGVNGPESQRHLMKRLRPRKWRRKKFFTTP</sequence>
<proteinExistence type="predicted"/>
<comment type="caution">
    <text evidence="2">The sequence shown here is derived from an EMBL/GenBank/DDBJ whole genome shotgun (WGS) entry which is preliminary data.</text>
</comment>
<feature type="region of interest" description="Disordered" evidence="1">
    <location>
        <begin position="267"/>
        <end position="310"/>
    </location>
</feature>